<protein>
    <submittedName>
        <fullName evidence="1">Uncharacterized protein</fullName>
    </submittedName>
</protein>
<organism evidence="1 2">
    <name type="scientific">Frateuria flava</name>
    <dbReference type="NCBI Taxonomy" id="2821489"/>
    <lineage>
        <taxon>Bacteria</taxon>
        <taxon>Pseudomonadati</taxon>
        <taxon>Pseudomonadota</taxon>
        <taxon>Gammaproteobacteria</taxon>
        <taxon>Lysobacterales</taxon>
        <taxon>Rhodanobacteraceae</taxon>
        <taxon>Frateuria</taxon>
    </lineage>
</organism>
<evidence type="ECO:0000313" key="2">
    <source>
        <dbReference type="Proteomes" id="UP000823790"/>
    </source>
</evidence>
<dbReference type="EMBL" id="JAGJRS010000008">
    <property type="protein sequence ID" value="MBP1473343.1"/>
    <property type="molecule type" value="Genomic_DNA"/>
</dbReference>
<keyword evidence="2" id="KW-1185">Reference proteome</keyword>
<dbReference type="RefSeq" id="WP_209615820.1">
    <property type="nucleotide sequence ID" value="NZ_JAGJRS010000008.1"/>
</dbReference>
<evidence type="ECO:0000313" key="1">
    <source>
        <dbReference type="EMBL" id="MBP1473343.1"/>
    </source>
</evidence>
<reference evidence="1 2" key="1">
    <citation type="submission" date="2021-04" db="EMBL/GenBank/DDBJ databases">
        <authorList>
            <person name="Huq M.A."/>
        </authorList>
    </citation>
    <scope>NUCLEOTIDE SEQUENCE [LARGE SCALE GENOMIC DNA]</scope>
    <source>
        <strain evidence="1 2">MAH-13</strain>
    </source>
</reference>
<dbReference type="Proteomes" id="UP000823790">
    <property type="component" value="Unassembled WGS sequence"/>
</dbReference>
<gene>
    <name evidence="1" type="ORF">J7I44_03475</name>
</gene>
<accession>A0ABS4DJV4</accession>
<name>A0ABS4DJV4_9GAMM</name>
<sequence>MNHRTWKCLLAGGSHHGKIVSKVTDAALSFPPTLSVEGELYHPMTMTSATSVAPEWTGACVMAHCYATLEQVNDAHRLLLLS</sequence>
<comment type="caution">
    <text evidence="1">The sequence shown here is derived from an EMBL/GenBank/DDBJ whole genome shotgun (WGS) entry which is preliminary data.</text>
</comment>
<proteinExistence type="predicted"/>